<dbReference type="RefSeq" id="WP_203914345.1">
    <property type="nucleotide sequence ID" value="NZ_BONY01000101.1"/>
</dbReference>
<evidence type="ECO:0000313" key="2">
    <source>
        <dbReference type="EMBL" id="GIH10629.1"/>
    </source>
</evidence>
<dbReference type="Proteomes" id="UP000612899">
    <property type="component" value="Unassembled WGS sequence"/>
</dbReference>
<reference evidence="2" key="1">
    <citation type="submission" date="2021-01" db="EMBL/GenBank/DDBJ databases">
        <title>Whole genome shotgun sequence of Rhizocola hellebori NBRC 109834.</title>
        <authorList>
            <person name="Komaki H."/>
            <person name="Tamura T."/>
        </authorList>
    </citation>
    <scope>NUCLEOTIDE SEQUENCE</scope>
    <source>
        <strain evidence="2">NBRC 109834</strain>
    </source>
</reference>
<feature type="transmembrane region" description="Helical" evidence="1">
    <location>
        <begin position="20"/>
        <end position="39"/>
    </location>
</feature>
<feature type="transmembrane region" description="Helical" evidence="1">
    <location>
        <begin position="131"/>
        <end position="151"/>
    </location>
</feature>
<dbReference type="Gene3D" id="1.10.287.1060">
    <property type="entry name" value="ESAT-6-like"/>
    <property type="match status" value="1"/>
</dbReference>
<sequence length="259" mass="26736">MSDMETSGGGDGGDGGGSSAGIYVAIAMLGGCAYIAPAMKQAAFDAARAVANVEGIGEAGKQWAELGNHLEEVARSVKTAVSYTEHGWTTQDRAAFAEAAAAYQQELMELKRVLEGVGGMLGQAAQAYGQLYTNLLITATITLAILIILNALRANPFTAAFAESGIQMIGTTVPMIIKQMIGGTKSTLDQVGQQMCSLVGTKPDPDKFSGTMDTILTKASVTDFSSVGNLFSSGGGNDSGDFSWSREYQGSTGTTTTAV</sequence>
<accession>A0A8J3VKM2</accession>
<dbReference type="EMBL" id="BONY01000101">
    <property type="protein sequence ID" value="GIH10629.1"/>
    <property type="molecule type" value="Genomic_DNA"/>
</dbReference>
<proteinExistence type="predicted"/>
<organism evidence="2 3">
    <name type="scientific">Rhizocola hellebori</name>
    <dbReference type="NCBI Taxonomy" id="1392758"/>
    <lineage>
        <taxon>Bacteria</taxon>
        <taxon>Bacillati</taxon>
        <taxon>Actinomycetota</taxon>
        <taxon>Actinomycetes</taxon>
        <taxon>Micromonosporales</taxon>
        <taxon>Micromonosporaceae</taxon>
        <taxon>Rhizocola</taxon>
    </lineage>
</organism>
<evidence type="ECO:0000313" key="3">
    <source>
        <dbReference type="Proteomes" id="UP000612899"/>
    </source>
</evidence>
<comment type="caution">
    <text evidence="2">The sequence shown here is derived from an EMBL/GenBank/DDBJ whole genome shotgun (WGS) entry which is preliminary data.</text>
</comment>
<keyword evidence="1" id="KW-1133">Transmembrane helix</keyword>
<evidence type="ECO:0000256" key="1">
    <source>
        <dbReference type="SAM" id="Phobius"/>
    </source>
</evidence>
<name>A0A8J3VKM2_9ACTN</name>
<gene>
    <name evidence="2" type="ORF">Rhe02_86960</name>
</gene>
<dbReference type="AlphaFoldDB" id="A0A8J3VKM2"/>
<keyword evidence="1" id="KW-0472">Membrane</keyword>
<keyword evidence="3" id="KW-1185">Reference proteome</keyword>
<protein>
    <submittedName>
        <fullName evidence="2">Uncharacterized protein</fullName>
    </submittedName>
</protein>
<keyword evidence="1" id="KW-0812">Transmembrane</keyword>